<feature type="transmembrane region" description="Helical" evidence="1">
    <location>
        <begin position="94"/>
        <end position="115"/>
    </location>
</feature>
<name>A0A9W9JT68_9EURO</name>
<dbReference type="OrthoDB" id="4418711at2759"/>
<feature type="transmembrane region" description="Helical" evidence="1">
    <location>
        <begin position="67"/>
        <end position="88"/>
    </location>
</feature>
<gene>
    <name evidence="2" type="ORF">N7456_013695</name>
</gene>
<protein>
    <submittedName>
        <fullName evidence="2">Uncharacterized protein</fullName>
    </submittedName>
</protein>
<reference evidence="2" key="2">
    <citation type="journal article" date="2023" name="IMA Fungus">
        <title>Comparative genomic study of the Penicillium genus elucidates a diverse pangenome and 15 lateral gene transfer events.</title>
        <authorList>
            <person name="Petersen C."/>
            <person name="Sorensen T."/>
            <person name="Nielsen M.R."/>
            <person name="Sondergaard T.E."/>
            <person name="Sorensen J.L."/>
            <person name="Fitzpatrick D.A."/>
            <person name="Frisvad J.C."/>
            <person name="Nielsen K.L."/>
        </authorList>
    </citation>
    <scope>NUCLEOTIDE SEQUENCE</scope>
    <source>
        <strain evidence="2">IBT 30069</strain>
    </source>
</reference>
<accession>A0A9W9JT68</accession>
<reference evidence="2" key="1">
    <citation type="submission" date="2022-11" db="EMBL/GenBank/DDBJ databases">
        <authorList>
            <person name="Petersen C."/>
        </authorList>
    </citation>
    <scope>NUCLEOTIDE SEQUENCE</scope>
    <source>
        <strain evidence="2">IBT 30069</strain>
    </source>
</reference>
<keyword evidence="3" id="KW-1185">Reference proteome</keyword>
<evidence type="ECO:0000313" key="2">
    <source>
        <dbReference type="EMBL" id="KAJ5080985.1"/>
    </source>
</evidence>
<dbReference type="AlphaFoldDB" id="A0A9W9JT68"/>
<dbReference type="Proteomes" id="UP001149165">
    <property type="component" value="Unassembled WGS sequence"/>
</dbReference>
<feature type="transmembrane region" description="Helical" evidence="1">
    <location>
        <begin position="20"/>
        <end position="46"/>
    </location>
</feature>
<evidence type="ECO:0000313" key="3">
    <source>
        <dbReference type="Proteomes" id="UP001149165"/>
    </source>
</evidence>
<evidence type="ECO:0000256" key="1">
    <source>
        <dbReference type="SAM" id="Phobius"/>
    </source>
</evidence>
<comment type="caution">
    <text evidence="2">The sequence shown here is derived from an EMBL/GenBank/DDBJ whole genome shotgun (WGS) entry which is preliminary data.</text>
</comment>
<keyword evidence="1" id="KW-0812">Transmembrane</keyword>
<proteinExistence type="predicted"/>
<organism evidence="2 3">
    <name type="scientific">Penicillium angulare</name>
    <dbReference type="NCBI Taxonomy" id="116970"/>
    <lineage>
        <taxon>Eukaryota</taxon>
        <taxon>Fungi</taxon>
        <taxon>Dikarya</taxon>
        <taxon>Ascomycota</taxon>
        <taxon>Pezizomycotina</taxon>
        <taxon>Eurotiomycetes</taxon>
        <taxon>Eurotiomycetidae</taxon>
        <taxon>Eurotiales</taxon>
        <taxon>Aspergillaceae</taxon>
        <taxon>Penicillium</taxon>
    </lineage>
</organism>
<keyword evidence="1" id="KW-1133">Transmembrane helix</keyword>
<dbReference type="EMBL" id="JAPQKH010000012">
    <property type="protein sequence ID" value="KAJ5080985.1"/>
    <property type="molecule type" value="Genomic_DNA"/>
</dbReference>
<keyword evidence="1" id="KW-0472">Membrane</keyword>
<sequence>MYTPANNTLSDKPSPGIRIIQWFEIFVPGIFLILFIVLACMSGVYWREVHQHSELFEPPYSPNIKPGTYMPFIAACIGVAFFLLSIFIPHSRIWWLACTITRFALAMSLVASTVLQSHYLPLPLGSCKNKDVWRDSAGVEGGLPTIFEVLPTYQTKSKSGKHHTHRPCDTLLTIWRFEIALA</sequence>